<dbReference type="EMBL" id="AP024238">
    <property type="protein sequence ID" value="BCO28478.1"/>
    <property type="molecule type" value="Genomic_DNA"/>
</dbReference>
<name>A0ABN6DEJ5_9BURK</name>
<evidence type="ECO:0000313" key="3">
    <source>
        <dbReference type="Proteomes" id="UP000824366"/>
    </source>
</evidence>
<evidence type="ECO:0000256" key="1">
    <source>
        <dbReference type="SAM" id="Phobius"/>
    </source>
</evidence>
<evidence type="ECO:0000313" key="2">
    <source>
        <dbReference type="EMBL" id="BCO28478.1"/>
    </source>
</evidence>
<feature type="transmembrane region" description="Helical" evidence="1">
    <location>
        <begin position="12"/>
        <end position="35"/>
    </location>
</feature>
<proteinExistence type="predicted"/>
<gene>
    <name evidence="2" type="ORF">MIZ03_3384</name>
</gene>
<keyword evidence="3" id="KW-1185">Reference proteome</keyword>
<dbReference type="Proteomes" id="UP000824366">
    <property type="component" value="Chromosome"/>
</dbReference>
<keyword evidence="1" id="KW-0472">Membrane</keyword>
<keyword evidence="1" id="KW-1133">Transmembrane helix</keyword>
<keyword evidence="1" id="KW-0812">Transmembrane</keyword>
<sequence>MNPDLKDFVEKYLAIVLGTYMSVYVVAFITLPYILSHNT</sequence>
<reference evidence="2 3" key="1">
    <citation type="journal article" date="2021" name="Microbiol. Spectr.">
        <title>A Single Bacterium Capable of Oxidation and Reduction of Iron at Circumneutral pH.</title>
        <authorList>
            <person name="Kato S."/>
            <person name="Ohkuma M."/>
        </authorList>
    </citation>
    <scope>NUCLEOTIDE SEQUENCE [LARGE SCALE GENOMIC DNA]</scope>
    <source>
        <strain evidence="2 3">MIZ03</strain>
    </source>
</reference>
<organism evidence="2 3">
    <name type="scientific">Rhodoferax lithotrophicus</name>
    <dbReference type="NCBI Taxonomy" id="2798804"/>
    <lineage>
        <taxon>Bacteria</taxon>
        <taxon>Pseudomonadati</taxon>
        <taxon>Pseudomonadota</taxon>
        <taxon>Betaproteobacteria</taxon>
        <taxon>Burkholderiales</taxon>
        <taxon>Comamonadaceae</taxon>
        <taxon>Rhodoferax</taxon>
    </lineage>
</organism>
<protein>
    <submittedName>
        <fullName evidence="2">Uncharacterized protein</fullName>
    </submittedName>
</protein>
<accession>A0ABN6DEJ5</accession>